<evidence type="ECO:0000256" key="4">
    <source>
        <dbReference type="ARBA" id="ARBA00022989"/>
    </source>
</evidence>
<evidence type="ECO:0000256" key="3">
    <source>
        <dbReference type="ARBA" id="ARBA00022692"/>
    </source>
</evidence>
<feature type="transmembrane region" description="Helical" evidence="6">
    <location>
        <begin position="156"/>
        <end position="175"/>
    </location>
</feature>
<dbReference type="PROSITE" id="PS50887">
    <property type="entry name" value="GGDEF"/>
    <property type="match status" value="1"/>
</dbReference>
<keyword evidence="5 6" id="KW-0472">Membrane</keyword>
<dbReference type="InterPro" id="IPR050469">
    <property type="entry name" value="Diguanylate_Cyclase"/>
</dbReference>
<gene>
    <name evidence="8" type="ORF">O0R52_04935</name>
</gene>
<evidence type="ECO:0000313" key="8">
    <source>
        <dbReference type="EMBL" id="WAT22313.1"/>
    </source>
</evidence>
<feature type="transmembrane region" description="Helical" evidence="6">
    <location>
        <begin position="68"/>
        <end position="90"/>
    </location>
</feature>
<dbReference type="GO" id="GO:0052621">
    <property type="term" value="F:diguanylate cyclase activity"/>
    <property type="evidence" value="ECO:0007669"/>
    <property type="project" value="UniProtKB-EC"/>
</dbReference>
<keyword evidence="2" id="KW-1003">Cell membrane</keyword>
<keyword evidence="4 6" id="KW-1133">Transmembrane helix</keyword>
<keyword evidence="8" id="KW-0808">Transferase</keyword>
<dbReference type="InterPro" id="IPR011620">
    <property type="entry name" value="Sig_transdc_His_kinase_LytS_TM"/>
</dbReference>
<comment type="subcellular location">
    <subcellularLocation>
        <location evidence="1">Cell membrane</location>
        <topology evidence="1">Multi-pass membrane protein</topology>
    </subcellularLocation>
</comment>
<dbReference type="InterPro" id="IPR000160">
    <property type="entry name" value="GGDEF_dom"/>
</dbReference>
<dbReference type="Pfam" id="PF00990">
    <property type="entry name" value="GGDEF"/>
    <property type="match status" value="1"/>
</dbReference>
<protein>
    <submittedName>
        <fullName evidence="8">Diguanylate cyclase</fullName>
        <ecNumber evidence="8">2.7.7.65</ecNumber>
    </submittedName>
</protein>
<evidence type="ECO:0000256" key="5">
    <source>
        <dbReference type="ARBA" id="ARBA00023136"/>
    </source>
</evidence>
<organism evidence="8 9">
    <name type="scientific">Bacillus halotolerans</name>
    <dbReference type="NCBI Taxonomy" id="260554"/>
    <lineage>
        <taxon>Bacteria</taxon>
        <taxon>Bacillati</taxon>
        <taxon>Bacillota</taxon>
        <taxon>Bacilli</taxon>
        <taxon>Bacillales</taxon>
        <taxon>Bacillaceae</taxon>
        <taxon>Bacillus</taxon>
    </lineage>
</organism>
<evidence type="ECO:0000256" key="6">
    <source>
        <dbReference type="SAM" id="Phobius"/>
    </source>
</evidence>
<name>A0ABY7I2W6_9BACI</name>
<feature type="transmembrane region" description="Helical" evidence="6">
    <location>
        <begin position="6"/>
        <end position="23"/>
    </location>
</feature>
<feature type="transmembrane region" description="Helical" evidence="6">
    <location>
        <begin position="35"/>
        <end position="56"/>
    </location>
</feature>
<dbReference type="PANTHER" id="PTHR45138:SF9">
    <property type="entry name" value="DIGUANYLATE CYCLASE DGCM-RELATED"/>
    <property type="match status" value="1"/>
</dbReference>
<proteinExistence type="predicted"/>
<dbReference type="InterPro" id="IPR029787">
    <property type="entry name" value="Nucleotide_cyclase"/>
</dbReference>
<evidence type="ECO:0000313" key="9">
    <source>
        <dbReference type="Proteomes" id="UP001164713"/>
    </source>
</evidence>
<dbReference type="SMART" id="SM00267">
    <property type="entry name" value="GGDEF"/>
    <property type="match status" value="1"/>
</dbReference>
<evidence type="ECO:0000256" key="2">
    <source>
        <dbReference type="ARBA" id="ARBA00022475"/>
    </source>
</evidence>
<dbReference type="PANTHER" id="PTHR45138">
    <property type="entry name" value="REGULATORY COMPONENTS OF SENSORY TRANSDUCTION SYSTEM"/>
    <property type="match status" value="1"/>
</dbReference>
<dbReference type="SUPFAM" id="SSF55073">
    <property type="entry name" value="Nucleotide cyclase"/>
    <property type="match status" value="1"/>
</dbReference>
<feature type="domain" description="GGDEF" evidence="7">
    <location>
        <begin position="223"/>
        <end position="357"/>
    </location>
</feature>
<dbReference type="Proteomes" id="UP001164713">
    <property type="component" value="Chromosome"/>
</dbReference>
<dbReference type="Pfam" id="PF07694">
    <property type="entry name" value="5TM-5TMR_LYT"/>
    <property type="match status" value="1"/>
</dbReference>
<dbReference type="InterPro" id="IPR043128">
    <property type="entry name" value="Rev_trsase/Diguanyl_cyclase"/>
</dbReference>
<feature type="transmembrane region" description="Helical" evidence="6">
    <location>
        <begin position="102"/>
        <end position="119"/>
    </location>
</feature>
<dbReference type="RefSeq" id="WP_044156642.1">
    <property type="nucleotide sequence ID" value="NZ_CP098738.1"/>
</dbReference>
<dbReference type="Gene3D" id="3.30.70.270">
    <property type="match status" value="1"/>
</dbReference>
<dbReference type="EMBL" id="CP114066">
    <property type="protein sequence ID" value="WAT22313.1"/>
    <property type="molecule type" value="Genomic_DNA"/>
</dbReference>
<accession>A0ABY7I2W6</accession>
<reference evidence="8" key="1">
    <citation type="submission" date="2022-12" db="EMBL/GenBank/DDBJ databases">
        <title>Genomic of Bacillus halotolerans.</title>
        <authorList>
            <person name="Xu G."/>
            <person name="Ding Y."/>
        </authorList>
    </citation>
    <scope>NUCLEOTIDE SEQUENCE</scope>
    <source>
        <strain evidence="8">B13</strain>
    </source>
</reference>
<evidence type="ECO:0000259" key="7">
    <source>
        <dbReference type="PROSITE" id="PS50887"/>
    </source>
</evidence>
<keyword evidence="8" id="KW-0548">Nucleotidyltransferase</keyword>
<sequence length="363" mass="41731">MLKELFVNLTILITFNYLFTHLFKERLIHKKDRLSFQLIKGTACGLLGVILMNFGLTYHHSIIDFRNIPIMIAALYGGWVSTATALIIIAAGRMLISLNESALYSMITICIAAVLSLIASRREKVQLKHVLLLLIISNGFISFFFYVFVDIHSLKLHFYFWLISIIGGMLSLYIIEHETNAHLLFKQYKFQAHFDFLTGIYNRRKFEEITKDLYQQAAHTPSLQFSLIYMDIDHFKTINDQYGHHEGDQVLKELGSRLKQNIRNTDPAARIGGEEFAVLLPNCTPEKAFQIAERIRHSISHTPIVLTNGEKLSVTASLGVAHYPRNTDKPETLPVLADQMLYKAKENGRNKVWFSKKKNEFMF</sequence>
<keyword evidence="3 6" id="KW-0812">Transmembrane</keyword>
<dbReference type="CDD" id="cd01949">
    <property type="entry name" value="GGDEF"/>
    <property type="match status" value="1"/>
</dbReference>
<dbReference type="NCBIfam" id="TIGR00254">
    <property type="entry name" value="GGDEF"/>
    <property type="match status" value="1"/>
</dbReference>
<evidence type="ECO:0000256" key="1">
    <source>
        <dbReference type="ARBA" id="ARBA00004651"/>
    </source>
</evidence>
<dbReference type="EC" id="2.7.7.65" evidence="8"/>
<feature type="transmembrane region" description="Helical" evidence="6">
    <location>
        <begin position="131"/>
        <end position="149"/>
    </location>
</feature>
<keyword evidence="9" id="KW-1185">Reference proteome</keyword>